<dbReference type="CDD" id="cd06604">
    <property type="entry name" value="GH31_glucosidase_II_MalA"/>
    <property type="match status" value="1"/>
</dbReference>
<accession>E8UC63</accession>
<dbReference type="PANTHER" id="PTHR22762:SF120">
    <property type="entry name" value="HETEROGLYCAN GLUCOSIDASE 1"/>
    <property type="match status" value="1"/>
</dbReference>
<proteinExistence type="inferred from homology"/>
<dbReference type="GO" id="GO:0005975">
    <property type="term" value="P:carbohydrate metabolic process"/>
    <property type="evidence" value="ECO:0007669"/>
    <property type="project" value="InterPro"/>
</dbReference>
<dbReference type="Gene3D" id="2.60.40.4040">
    <property type="match status" value="1"/>
</dbReference>
<reference evidence="7" key="2">
    <citation type="submission" date="2011-01" db="EMBL/GenBank/DDBJ databases">
        <title>The complete genome of Deinococcus maricopensis DSM 21211.</title>
        <authorList>
            <consortium name="US DOE Joint Genome Institute (JGI-PGF)"/>
            <person name="Lucas S."/>
            <person name="Copeland A."/>
            <person name="Lapidus A."/>
            <person name="Goodwin L."/>
            <person name="Pitluck S."/>
            <person name="Kyrpides N."/>
            <person name="Mavromatis K."/>
            <person name="Pagani I."/>
            <person name="Ivanova N."/>
            <person name="Ovchinnikova G."/>
            <person name="Zeytun A."/>
            <person name="Detter J.C."/>
            <person name="Han C."/>
            <person name="Land M."/>
            <person name="Hauser L."/>
            <person name="Markowitz V."/>
            <person name="Cheng J.-F."/>
            <person name="Hugenholtz P."/>
            <person name="Woyke T."/>
            <person name="Wu D."/>
            <person name="Pukall R."/>
            <person name="Gehrich-Schroeter G."/>
            <person name="Brambilla E."/>
            <person name="Klenk H.-P."/>
            <person name="Eisen J.A."/>
        </authorList>
    </citation>
    <scope>NUCLEOTIDE SEQUENCE [LARGE SCALE GENOMIC DNA]</scope>
    <source>
        <strain evidence="7">DSM 21211 / LMG 22137 / NRRL B-23946 / LB-34</strain>
    </source>
</reference>
<dbReference type="eggNOG" id="COG1501">
    <property type="taxonomic scope" value="Bacteria"/>
</dbReference>
<dbReference type="InterPro" id="IPR025887">
    <property type="entry name" value="Glyco_hydro_31_N_dom"/>
</dbReference>
<dbReference type="EMBL" id="CP002454">
    <property type="protein sequence ID" value="ADV68724.1"/>
    <property type="molecule type" value="Genomic_DNA"/>
</dbReference>
<dbReference type="RefSeq" id="WP_013558227.1">
    <property type="nucleotide sequence ID" value="NC_014958.1"/>
</dbReference>
<dbReference type="SUPFAM" id="SSF74650">
    <property type="entry name" value="Galactose mutarotase-like"/>
    <property type="match status" value="1"/>
</dbReference>
<dbReference type="Proteomes" id="UP000008635">
    <property type="component" value="Chromosome"/>
</dbReference>
<dbReference type="InterPro" id="IPR011013">
    <property type="entry name" value="Gal_mutarotase_sf_dom"/>
</dbReference>
<sequence length="791" mass="86306">MPPFPAMPVRLGAHVLEGHTLRVWGATDVLTVSFPLEGVARVRALPDWRAETLTYPHVPPKHSFAGVPQDTGLTPDVHEDGPHLTARAGGLSVTVDRASGAWIITNDAGDPLAAALDWRANGGSDRARSTLTLHAPARAAYLGFGEKVGPLDKRGLSFTFWNTDCFPHHTESDPLYASIPFTTRLLDGRASGVFLDETWRMDVDVARTHPHELRWASAGPSLDVYVIDGPHPTDVLRRYAALTGHAPLPPLWALGAAQSRWGYESEHDLTHVIRGYRERDLPLDSVYVDIEYMDAFKVWTFDPGRFPDPARTVRDALAHGVHLVPIVDPGVKQEAGYRVYDEAVRDDHLVRTARGDVLVGEVWPDPAVYPDFTRDEVVAWWAEQHRVFADLGITGQWNDMNEPAAFSVRGDPAAEGKTLPNDARHGLRTHLEVHNAYANGMSAATRQGYARYAPHARPWVLTRAAYAGIQKHATLWTGDNTSTWSHLALSLPMIMGLGLSGVPFAAADVGGFHGDTTGELLTRWYQAAVGYAFLRNHSAKGSVMQEPWRFGEPYLSVIRDALRLRARLLPHLYTLAWQAAREALPVMRPVALHHPDDPHAAHDDTTYLLGDALLVAPILHAGHTRRLVNLPGARPWAAVFNLTPGTQVHPGGHAAVADAALDTLPLYLRAGGAVPLTEPAPHTTTARWAHLTWLIHAGDAVHGALYEDDGDGHGPHRLTELTGALDGATLTLTRTTHGDLAVDRPHDTLVLLGLPDGDVRVTGAAHWTRDAHAVHVTAPADWTTLTVQVQA</sequence>
<evidence type="ECO:0000259" key="3">
    <source>
        <dbReference type="Pfam" id="PF01055"/>
    </source>
</evidence>
<dbReference type="InterPro" id="IPR048395">
    <property type="entry name" value="Glyco_hydro_31_C"/>
</dbReference>
<name>E8UC63_DEIML</name>
<keyword evidence="2 6" id="KW-0378">Hydrolase</keyword>
<dbReference type="InterPro" id="IPR017853">
    <property type="entry name" value="GH"/>
</dbReference>
<gene>
    <name evidence="6" type="ordered locus">Deima_3095</name>
</gene>
<evidence type="ECO:0000259" key="4">
    <source>
        <dbReference type="Pfam" id="PF13802"/>
    </source>
</evidence>
<organism evidence="6 7">
    <name type="scientific">Deinococcus maricopensis (strain DSM 21211 / LMG 22137 / NRRL B-23946 / LB-34)</name>
    <dbReference type="NCBI Taxonomy" id="709986"/>
    <lineage>
        <taxon>Bacteria</taxon>
        <taxon>Thermotogati</taxon>
        <taxon>Deinococcota</taxon>
        <taxon>Deinococci</taxon>
        <taxon>Deinococcales</taxon>
        <taxon>Deinococcaceae</taxon>
        <taxon>Deinococcus</taxon>
    </lineage>
</organism>
<evidence type="ECO:0000256" key="2">
    <source>
        <dbReference type="RuleBase" id="RU361185"/>
    </source>
</evidence>
<keyword evidence="7" id="KW-1185">Reference proteome</keyword>
<dbReference type="Pfam" id="PF01055">
    <property type="entry name" value="Glyco_hydro_31_2nd"/>
    <property type="match status" value="1"/>
</dbReference>
<feature type="domain" description="Glycosyl hydrolase family 31 C-terminal" evidence="5">
    <location>
        <begin position="584"/>
        <end position="672"/>
    </location>
</feature>
<dbReference type="AlphaFoldDB" id="E8UC63"/>
<dbReference type="HOGENOM" id="CLU_000631_7_2_0"/>
<dbReference type="SUPFAM" id="SSF51445">
    <property type="entry name" value="(Trans)glycosidases"/>
    <property type="match status" value="1"/>
</dbReference>
<comment type="similarity">
    <text evidence="1 2">Belongs to the glycosyl hydrolase 31 family.</text>
</comment>
<dbReference type="KEGG" id="dmr:Deima_3095"/>
<dbReference type="PANTHER" id="PTHR22762">
    <property type="entry name" value="ALPHA-GLUCOSIDASE"/>
    <property type="match status" value="1"/>
</dbReference>
<dbReference type="GO" id="GO:0004553">
    <property type="term" value="F:hydrolase activity, hydrolyzing O-glycosyl compounds"/>
    <property type="evidence" value="ECO:0007669"/>
    <property type="project" value="InterPro"/>
</dbReference>
<evidence type="ECO:0000313" key="6">
    <source>
        <dbReference type="EMBL" id="ADV68724.1"/>
    </source>
</evidence>
<dbReference type="Gene3D" id="3.20.20.80">
    <property type="entry name" value="Glycosidases"/>
    <property type="match status" value="1"/>
</dbReference>
<dbReference type="InterPro" id="IPR000322">
    <property type="entry name" value="Glyco_hydro_31_TIM"/>
</dbReference>
<dbReference type="SUPFAM" id="SSF51011">
    <property type="entry name" value="Glycosyl hydrolase domain"/>
    <property type="match status" value="1"/>
</dbReference>
<feature type="domain" description="Glycoside hydrolase family 31 N-terminal" evidence="4">
    <location>
        <begin position="30"/>
        <end position="204"/>
    </location>
</feature>
<dbReference type="GO" id="GO:0030246">
    <property type="term" value="F:carbohydrate binding"/>
    <property type="evidence" value="ECO:0007669"/>
    <property type="project" value="InterPro"/>
</dbReference>
<dbReference type="CDD" id="cd14752">
    <property type="entry name" value="GH31_N"/>
    <property type="match status" value="1"/>
</dbReference>
<reference evidence="6 7" key="1">
    <citation type="journal article" date="2011" name="Stand. Genomic Sci.">
        <title>Complete genome sequence of Deinococcus maricopensis type strain (LB-34).</title>
        <authorList>
            <person name="Pukall R."/>
            <person name="Zeytun A."/>
            <person name="Lucas S."/>
            <person name="Lapidus A."/>
            <person name="Hammon N."/>
            <person name="Deshpande S."/>
            <person name="Nolan M."/>
            <person name="Cheng J.F."/>
            <person name="Pitluck S."/>
            <person name="Liolios K."/>
            <person name="Pagani I."/>
            <person name="Mikhailova N."/>
            <person name="Ivanova N."/>
            <person name="Mavromatis K."/>
            <person name="Pati A."/>
            <person name="Tapia R."/>
            <person name="Han C."/>
            <person name="Goodwin L."/>
            <person name="Chen A."/>
            <person name="Palaniappan K."/>
            <person name="Land M."/>
            <person name="Hauser L."/>
            <person name="Chang Y.J."/>
            <person name="Jeffries C.D."/>
            <person name="Brambilla E.M."/>
            <person name="Rohde M."/>
            <person name="Goker M."/>
            <person name="Detter J.C."/>
            <person name="Woyke T."/>
            <person name="Bristow J."/>
            <person name="Eisen J.A."/>
            <person name="Markowitz V."/>
            <person name="Hugenholtz P."/>
            <person name="Kyrpides N.C."/>
            <person name="Klenk H.P."/>
        </authorList>
    </citation>
    <scope>NUCLEOTIDE SEQUENCE [LARGE SCALE GENOMIC DNA]</scope>
    <source>
        <strain evidence="7">DSM 21211 / LMG 22137 / NRRL B-23946 / LB-34</strain>
    </source>
</reference>
<protein>
    <submittedName>
        <fullName evidence="6">Glycoside hydrolase family 31</fullName>
    </submittedName>
</protein>
<evidence type="ECO:0000256" key="1">
    <source>
        <dbReference type="ARBA" id="ARBA00007806"/>
    </source>
</evidence>
<dbReference type="STRING" id="709986.Deima_3095"/>
<dbReference type="Pfam" id="PF13802">
    <property type="entry name" value="Gal_mutarotas_2"/>
    <property type="match status" value="1"/>
</dbReference>
<feature type="domain" description="Glycoside hydrolase family 31 TIM barrel" evidence="3">
    <location>
        <begin position="247"/>
        <end position="575"/>
    </location>
</feature>
<dbReference type="Pfam" id="PF21365">
    <property type="entry name" value="Glyco_hydro_31_3rd"/>
    <property type="match status" value="1"/>
</dbReference>
<evidence type="ECO:0000259" key="5">
    <source>
        <dbReference type="Pfam" id="PF21365"/>
    </source>
</evidence>
<keyword evidence="2" id="KW-0326">Glycosidase</keyword>
<dbReference type="Gene3D" id="2.60.40.1760">
    <property type="entry name" value="glycosyl hydrolase (family 31)"/>
    <property type="match status" value="1"/>
</dbReference>
<evidence type="ECO:0000313" key="7">
    <source>
        <dbReference type="Proteomes" id="UP000008635"/>
    </source>
</evidence>